<dbReference type="Pfam" id="PF02010">
    <property type="entry name" value="REJ"/>
    <property type="match status" value="1"/>
</dbReference>
<dbReference type="Gene3D" id="2.60.60.20">
    <property type="entry name" value="PLAT/LH2 domain"/>
    <property type="match status" value="1"/>
</dbReference>
<dbReference type="GO" id="GO:0005509">
    <property type="term" value="F:calcium ion binding"/>
    <property type="evidence" value="ECO:0007669"/>
    <property type="project" value="InterPro"/>
</dbReference>
<feature type="region of interest" description="Disordered" evidence="10">
    <location>
        <begin position="1291"/>
        <end position="1320"/>
    </location>
</feature>
<dbReference type="FunFam" id="1.10.287.70:FF:000216">
    <property type="entry name" value="Polycystic kidney disease 1b"/>
    <property type="match status" value="1"/>
</dbReference>
<dbReference type="Pfam" id="PF20519">
    <property type="entry name" value="Polycystin_dom"/>
    <property type="match status" value="1"/>
</dbReference>
<dbReference type="SUPFAM" id="SSF49723">
    <property type="entry name" value="Lipase/lipooxygenase domain (PLAT/LH2 domain)"/>
    <property type="match status" value="1"/>
</dbReference>
<dbReference type="OrthoDB" id="10264154at2759"/>
<feature type="region of interest" description="Disordered" evidence="10">
    <location>
        <begin position="1338"/>
        <end position="1362"/>
    </location>
</feature>
<dbReference type="Gene3D" id="2.60.220.50">
    <property type="match status" value="1"/>
</dbReference>
<feature type="transmembrane region" description="Helical" evidence="11">
    <location>
        <begin position="1421"/>
        <end position="1452"/>
    </location>
</feature>
<dbReference type="InterPro" id="IPR003915">
    <property type="entry name" value="PKD_2"/>
</dbReference>
<dbReference type="Pfam" id="PF01477">
    <property type="entry name" value="PLAT"/>
    <property type="match status" value="1"/>
</dbReference>
<evidence type="ECO:0000256" key="6">
    <source>
        <dbReference type="ARBA" id="ARBA00023136"/>
    </source>
</evidence>
<dbReference type="Pfam" id="PF01825">
    <property type="entry name" value="GPS"/>
    <property type="match status" value="1"/>
</dbReference>
<dbReference type="InterPro" id="IPR002859">
    <property type="entry name" value="PKD/REJ-like"/>
</dbReference>
<reference evidence="14" key="1">
    <citation type="submission" date="2022-01" db="EMBL/GenBank/DDBJ databases">
        <authorList>
            <person name="Braso-Vives M."/>
        </authorList>
    </citation>
    <scope>NUCLEOTIDE SEQUENCE</scope>
</reference>
<dbReference type="PRINTS" id="PR01433">
    <property type="entry name" value="POLYCYSTIN2"/>
</dbReference>
<dbReference type="PANTHER" id="PTHR10877:SF194">
    <property type="entry name" value="LOCATION OF VULVA DEFECTIVE 1"/>
    <property type="match status" value="1"/>
</dbReference>
<feature type="transmembrane region" description="Helical" evidence="11">
    <location>
        <begin position="1770"/>
        <end position="1789"/>
    </location>
</feature>
<evidence type="ECO:0000313" key="14">
    <source>
        <dbReference type="EMBL" id="CAH1244112.1"/>
    </source>
</evidence>
<dbReference type="EMBL" id="OV696698">
    <property type="protein sequence ID" value="CAH1244112.1"/>
    <property type="molecule type" value="Genomic_DNA"/>
</dbReference>
<dbReference type="GO" id="GO:0050982">
    <property type="term" value="P:detection of mechanical stimulus"/>
    <property type="evidence" value="ECO:0007669"/>
    <property type="project" value="TreeGrafter"/>
</dbReference>
<protein>
    <submittedName>
        <fullName evidence="14">PKDREJ protein</fullName>
    </submittedName>
</protein>
<accession>A0A8K0EAD7</accession>
<name>A0A8K0EAD7_BRALA</name>
<evidence type="ECO:0000256" key="9">
    <source>
        <dbReference type="PROSITE-ProRule" id="PRU00152"/>
    </source>
</evidence>
<feature type="compositionally biased region" description="Basic and acidic residues" evidence="10">
    <location>
        <begin position="1338"/>
        <end position="1352"/>
    </location>
</feature>
<dbReference type="InterPro" id="IPR046338">
    <property type="entry name" value="GAIN_dom_sf"/>
</dbReference>
<dbReference type="GO" id="GO:0016020">
    <property type="term" value="C:membrane"/>
    <property type="evidence" value="ECO:0007669"/>
    <property type="project" value="UniProtKB-SubCell"/>
</dbReference>
<evidence type="ECO:0000256" key="2">
    <source>
        <dbReference type="ARBA" id="ARBA00007200"/>
    </source>
</evidence>
<dbReference type="PROSITE" id="PS50095">
    <property type="entry name" value="PLAT"/>
    <property type="match status" value="1"/>
</dbReference>
<dbReference type="InterPro" id="IPR001024">
    <property type="entry name" value="PLAT/LH2_dom"/>
</dbReference>
<feature type="transmembrane region" description="Helical" evidence="11">
    <location>
        <begin position="1960"/>
        <end position="1984"/>
    </location>
</feature>
<evidence type="ECO:0000256" key="11">
    <source>
        <dbReference type="SAM" id="Phobius"/>
    </source>
</evidence>
<dbReference type="GO" id="GO:0005262">
    <property type="term" value="F:calcium channel activity"/>
    <property type="evidence" value="ECO:0007669"/>
    <property type="project" value="TreeGrafter"/>
</dbReference>
<feature type="disulfide bond" evidence="8">
    <location>
        <begin position="1605"/>
        <end position="1618"/>
    </location>
</feature>
<feature type="compositionally biased region" description="Basic and acidic residues" evidence="10">
    <location>
        <begin position="1296"/>
        <end position="1307"/>
    </location>
</feature>
<feature type="transmembrane region" description="Helical" evidence="11">
    <location>
        <begin position="1386"/>
        <end position="1409"/>
    </location>
</feature>
<sequence>MGRSFRRLLILLAAYIMYTGPCAGELMDYERDACDARVVVGDKYYTVVDDAEVTFDQAASTCAKTDGPGTPCFPTVVLDTGSRPYDAPFQLLGAGDFSTYGSIVDLDCPGDYNITYRWKVREEENRRDPDVPPELTMIGIYENGRVDNNSPVKATSGTFILRAEYPQATERVWLPYEQELTLIPPGYPTCMISCSREDNCNYLATKSHERLRLWTECWARYNRWFKEEGLRPNLALMGPEHSFYWSLKQFPEGFGGIDWGNDTLTGREQDELIVKDHIFTVPGEYILRLDILTNGVLCTAGNCSYTEWKFFIQGPPANAREPVCAADVPVPLSSVECNRTQPYSELDTSWTGEGCECREVSNLCTLSPTEGIALTTRFDLGCLDFEGVGAIRYEFYYRTRATASVSTLADSDSAGHYNLLQHGMSPKPLPFKLPSGLASDDYKVFILVEMSDQEGTTKTSELELTVRLPPFEELLTAIDTTNAEVETAIRWGNKMEAVHLSTIIAATLNNIRSEGAYGVVDWREARQAIIYNVGRVPIENVETVIQSSESLIQATHYDDEVTADGQVSAAKQLLHMAKFMTQKVTTTNMTQEKVERVAGIIMTAAFNVFKSSEVVAGWKHTGSGPPEDANTTESTLLKNRNATTVAFRAIDELTNQILMAKGPREVVTMISSEDFQVVINRTDCPTWFNNKDHTVHFTSFEEGTWFRLPPLPVFVMAYARSVLVLHSRWRNPFEYATNISHRDLGIGIGGLHFSDSMERKWISGLEEPIEFSILRHNQSVAAEEFDDVVVGGAIQYVPFKYNGSIDPEDTFIFLAPKDPLVSPSFTLYLAYGIKPNATLFDLTTTLPIPSNMSYSLDLDENITVTSDPYIWRMRLGDVDIWDSNDTHWYIGIVPTSAEGTDSGGGLTVSFAVFVEPVECVFFNEKDHFWDRSGCEVGPLTSRTHLHCRCDHLTKFSGLMGLIPPNEINFERALEGFLLLKNLIQNPIGIMTCCVLFSFYIALCVPWTRKNDAKDLGKITTAAIFDDTRHPKPRYYLRVFTGPRSNAGTTAKVSIMLHGATRECGPFLLHQPYSAMFEKGNMAGFVLCTETDPGWLTHVRVWHDNSGKEPSWFLEKVFVEDLQRKVRYFFLCSRWLAFDEDDEQIERVLPAAKDEQLVAFSTLFADRTAKDLRDGHIWYSVYGRPASSPFTRTQRVSCCLSIIMCTMLANIMFFGRGDDFAQPEPVRIFGFDVQIPISWPQIVIGLQSAAVVFPINAIIIWIFRSVKQRPENAQKKSMLNFATVHHIPYTSTSADNRAVKEDKSDGRPKRSSSKNKPASTGLSSTEIYLMNVEPSLPEQVRKEAAHTRQDKVTEPTSLGQSKSQEVNEKYAVLDDPEKDTPGVLPWWFVYIGFILVFVTTNTAAFFVMLYTFEFGREKAEAWLLIFLASFLSDLILIQPVKILAMAALFAVFFKKADKGDEGKKLDLKQCEDIAKDQKKGPPAPDLQASPDLAQARMVAVRRRKLRTILKEVAVYALFLAVVMLAAYGQKNHMAFYMSNELQRLVVHNEEMSFEEVSDADSYWTWLEDAAIPGLYPDASSAVLDLPAYRVGPIRLRQARVKLHPDCLTTVSPGNQTSECDRRYDYFSQDEGRYGEGWLPLPTVNITAFNGTNGTAEIADRNGTSPWEFRSSEDLHELPYAGDHSVYFGGGYVADTSNNASQTLATIEALKNHGWIDRATRAVFTDVTLYSPDSNLFSIVTLLVEFTAVGAGFPRWEVHTVRLYRFHGGWEVWMSLVYISALAIFTLVFAIKEVRKAYNSGALYIMDFWNWVELIIILQAVTGVATYFYSEAVLEDVASKREDNTAASGHFVNYRRAAVWDQVYTYVIATLLCSVTLKMTHLLRFNHRASLLIHTLKRSVGPLSGFSIMFFLYFFAFAILLHLTFGLRILAYSSFARTFEAMVTIIAGDLNFQQISTTTGNLGTFILFLFVFVFNICLIGFFVAIIDESYHSAKDDEQLEKTDYDLKGFFKYHLQKLKPKKKERQDYTENTSISGPGYDELKVNVMKRLRTVFEDLDER</sequence>
<dbReference type="SMART" id="SM00308">
    <property type="entry name" value="LH2"/>
    <property type="match status" value="1"/>
</dbReference>
<dbReference type="InterPro" id="IPR036392">
    <property type="entry name" value="PLAT/LH2_dom_sf"/>
</dbReference>
<dbReference type="InterPro" id="IPR046791">
    <property type="entry name" value="Polycystin_dom"/>
</dbReference>
<comment type="caution">
    <text evidence="9">Lacks conserved residue(s) required for the propagation of feature annotation.</text>
</comment>
<evidence type="ECO:0000256" key="10">
    <source>
        <dbReference type="SAM" id="MobiDB-lite"/>
    </source>
</evidence>
<feature type="transmembrane region" description="Helical" evidence="11">
    <location>
        <begin position="1809"/>
        <end position="1828"/>
    </location>
</feature>
<evidence type="ECO:0000313" key="15">
    <source>
        <dbReference type="Proteomes" id="UP000838412"/>
    </source>
</evidence>
<keyword evidence="15" id="KW-1185">Reference proteome</keyword>
<dbReference type="SMART" id="SM00303">
    <property type="entry name" value="GPS"/>
    <property type="match status" value="1"/>
</dbReference>
<feature type="chain" id="PRO_5035424604" evidence="12">
    <location>
        <begin position="25"/>
        <end position="2057"/>
    </location>
</feature>
<keyword evidence="5 11" id="KW-1133">Transmembrane helix</keyword>
<gene>
    <name evidence="14" type="primary">PKDREJ</name>
    <name evidence="14" type="ORF">BLAG_LOCUS6836</name>
</gene>
<proteinExistence type="inferred from homology"/>
<dbReference type="InterPro" id="IPR013122">
    <property type="entry name" value="PKD1_2_channel"/>
</dbReference>
<evidence type="ECO:0000256" key="3">
    <source>
        <dbReference type="ARBA" id="ARBA00022692"/>
    </source>
</evidence>
<dbReference type="Gene3D" id="1.10.287.70">
    <property type="match status" value="1"/>
</dbReference>
<keyword evidence="6 11" id="KW-0472">Membrane</keyword>
<comment type="similarity">
    <text evidence="2">Belongs to the polycystin family.</text>
</comment>
<dbReference type="FunFam" id="2.60.60.20:FF:000032">
    <property type="entry name" value="Uncharacterized protein"/>
    <property type="match status" value="1"/>
</dbReference>
<dbReference type="InterPro" id="IPR000203">
    <property type="entry name" value="GPS"/>
</dbReference>
<keyword evidence="3 11" id="KW-0812">Transmembrane</keyword>
<evidence type="ECO:0000256" key="8">
    <source>
        <dbReference type="PIRSR" id="PIRSR603915-2"/>
    </source>
</evidence>
<keyword evidence="4 12" id="KW-0732">Signal</keyword>
<organism evidence="14 15">
    <name type="scientific">Branchiostoma lanceolatum</name>
    <name type="common">Common lancelet</name>
    <name type="synonym">Amphioxus lanceolatum</name>
    <dbReference type="NCBI Taxonomy" id="7740"/>
    <lineage>
        <taxon>Eukaryota</taxon>
        <taxon>Metazoa</taxon>
        <taxon>Chordata</taxon>
        <taxon>Cephalochordata</taxon>
        <taxon>Leptocardii</taxon>
        <taxon>Amphioxiformes</taxon>
        <taxon>Branchiostomatidae</taxon>
        <taxon>Branchiostoma</taxon>
    </lineage>
</organism>
<feature type="transmembrane region" description="Helical" evidence="11">
    <location>
        <begin position="987"/>
        <end position="1007"/>
    </location>
</feature>
<evidence type="ECO:0000256" key="5">
    <source>
        <dbReference type="ARBA" id="ARBA00022989"/>
    </source>
</evidence>
<evidence type="ECO:0000256" key="7">
    <source>
        <dbReference type="ARBA" id="ARBA00023180"/>
    </source>
</evidence>
<feature type="transmembrane region" description="Helical" evidence="11">
    <location>
        <begin position="1241"/>
        <end position="1262"/>
    </location>
</feature>
<feature type="compositionally biased region" description="Polar residues" evidence="10">
    <location>
        <begin position="1353"/>
        <end position="1362"/>
    </location>
</feature>
<feature type="signal peptide" evidence="12">
    <location>
        <begin position="1"/>
        <end position="24"/>
    </location>
</feature>
<feature type="transmembrane region" description="Helical" evidence="11">
    <location>
        <begin position="1195"/>
        <end position="1214"/>
    </location>
</feature>
<feature type="transmembrane region" description="Helical" evidence="11">
    <location>
        <begin position="1511"/>
        <end position="1528"/>
    </location>
</feature>
<feature type="transmembrane region" description="Helical" evidence="11">
    <location>
        <begin position="1861"/>
        <end position="1881"/>
    </location>
</feature>
<evidence type="ECO:0000259" key="13">
    <source>
        <dbReference type="PROSITE" id="PS50095"/>
    </source>
</evidence>
<feature type="transmembrane region" description="Helical" evidence="11">
    <location>
        <begin position="1901"/>
        <end position="1921"/>
    </location>
</feature>
<comment type="subcellular location">
    <subcellularLocation>
        <location evidence="1">Membrane</location>
        <topology evidence="1">Multi-pass membrane protein</topology>
    </subcellularLocation>
</comment>
<evidence type="ECO:0000256" key="4">
    <source>
        <dbReference type="ARBA" id="ARBA00022729"/>
    </source>
</evidence>
<dbReference type="InterPro" id="IPR051223">
    <property type="entry name" value="Polycystin"/>
</dbReference>
<keyword evidence="7" id="KW-0325">Glycoprotein</keyword>
<evidence type="ECO:0000256" key="1">
    <source>
        <dbReference type="ARBA" id="ARBA00004141"/>
    </source>
</evidence>
<dbReference type="PANTHER" id="PTHR10877">
    <property type="entry name" value="POLYCYSTIN FAMILY MEMBER"/>
    <property type="match status" value="1"/>
</dbReference>
<dbReference type="Proteomes" id="UP000838412">
    <property type="component" value="Chromosome 13"/>
</dbReference>
<evidence type="ECO:0000256" key="12">
    <source>
        <dbReference type="SAM" id="SignalP"/>
    </source>
</evidence>
<dbReference type="Pfam" id="PF08016">
    <property type="entry name" value="PKD_channel"/>
    <property type="match status" value="1"/>
</dbReference>
<feature type="domain" description="PLAT" evidence="13">
    <location>
        <begin position="1032"/>
        <end position="1149"/>
    </location>
</feature>